<name>A0A3P9C7E0_9CICH</name>
<dbReference type="GeneTree" id="ENSGT00950000183007"/>
<dbReference type="GO" id="GO:0005525">
    <property type="term" value="F:GTP binding"/>
    <property type="evidence" value="ECO:0007669"/>
    <property type="project" value="UniProtKB-KW"/>
</dbReference>
<dbReference type="PANTHER" id="PTHR32341">
    <property type="entry name" value="INTERFERON-INDUCIBLE GTPASE"/>
    <property type="match status" value="1"/>
</dbReference>
<organism evidence="7 8">
    <name type="scientific">Maylandia zebra</name>
    <name type="common">zebra mbuna</name>
    <dbReference type="NCBI Taxonomy" id="106582"/>
    <lineage>
        <taxon>Eukaryota</taxon>
        <taxon>Metazoa</taxon>
        <taxon>Chordata</taxon>
        <taxon>Craniata</taxon>
        <taxon>Vertebrata</taxon>
        <taxon>Euteleostomi</taxon>
        <taxon>Actinopterygii</taxon>
        <taxon>Neopterygii</taxon>
        <taxon>Teleostei</taxon>
        <taxon>Neoteleostei</taxon>
        <taxon>Acanthomorphata</taxon>
        <taxon>Ovalentaria</taxon>
        <taxon>Cichlomorphae</taxon>
        <taxon>Cichliformes</taxon>
        <taxon>Cichlidae</taxon>
        <taxon>African cichlids</taxon>
        <taxon>Pseudocrenilabrinae</taxon>
        <taxon>Haplochromini</taxon>
        <taxon>Maylandia</taxon>
        <taxon>Maylandia zebra complex</taxon>
    </lineage>
</organism>
<evidence type="ECO:0000313" key="8">
    <source>
        <dbReference type="Proteomes" id="UP000265160"/>
    </source>
</evidence>
<dbReference type="InterPro" id="IPR051515">
    <property type="entry name" value="IRG"/>
</dbReference>
<dbReference type="PANTHER" id="PTHR32341:SF10">
    <property type="entry name" value="INTERFERON-INDUCIBLE GTPASE 5"/>
    <property type="match status" value="1"/>
</dbReference>
<dbReference type="Gene3D" id="3.40.50.300">
    <property type="entry name" value="P-loop containing nucleotide triphosphate hydrolases"/>
    <property type="match status" value="1"/>
</dbReference>
<dbReference type="FunFam" id="3.40.50.300:FF:000541">
    <property type="entry name" value="Immunity related GTPase M"/>
    <property type="match status" value="1"/>
</dbReference>
<comment type="similarity">
    <text evidence="1">Belongs to the TRAFAC class dynamin-like GTPase superfamily. IRG family.</text>
</comment>
<reference evidence="7" key="1">
    <citation type="submission" date="2025-08" db="UniProtKB">
        <authorList>
            <consortium name="Ensembl"/>
        </authorList>
    </citation>
    <scope>IDENTIFICATION</scope>
</reference>
<evidence type="ECO:0000256" key="5">
    <source>
        <dbReference type="SAM" id="MobiDB-lite"/>
    </source>
</evidence>
<dbReference type="InterPro" id="IPR030385">
    <property type="entry name" value="G_IRG_dom"/>
</dbReference>
<keyword evidence="2" id="KW-0547">Nucleotide-binding</keyword>
<dbReference type="Proteomes" id="UP000265160">
    <property type="component" value="Unplaced"/>
</dbReference>
<accession>A0A3P9C7E0</accession>
<dbReference type="InterPro" id="IPR027417">
    <property type="entry name" value="P-loop_NTPase"/>
</dbReference>
<protein>
    <recommendedName>
        <fullName evidence="6">IRG-type G domain-containing protein</fullName>
    </recommendedName>
</protein>
<dbReference type="PROSITE" id="PS51716">
    <property type="entry name" value="G_IRG"/>
    <property type="match status" value="1"/>
</dbReference>
<feature type="domain" description="IRG-type G" evidence="6">
    <location>
        <begin position="58"/>
        <end position="233"/>
    </location>
</feature>
<keyword evidence="8" id="KW-1185">Reference proteome</keyword>
<dbReference type="GO" id="GO:0016787">
    <property type="term" value="F:hydrolase activity"/>
    <property type="evidence" value="ECO:0007669"/>
    <property type="project" value="UniProtKB-KW"/>
</dbReference>
<evidence type="ECO:0000259" key="6">
    <source>
        <dbReference type="PROSITE" id="PS51716"/>
    </source>
</evidence>
<dbReference type="Pfam" id="PF05049">
    <property type="entry name" value="IIGP"/>
    <property type="match status" value="1"/>
</dbReference>
<sequence length="392" mass="43871">TKQFFSHSPLTDANFTHTFKQETQSRPGETAGVKADLENTDFGAAAVTIQRRLKQRNTPLNVAITGESGSGKSTFINAFRGIGDEDEGAAPTGVVETTSQVTPYPHPKYPSVILWDLPGIGTTRFPADEYLKLVGFEKFDFFIIISDSRFRENDVKLAQEIQRMKKKFYFVRSKVDKDIRAEKKTRREFNMERTLSTIRKNYLGIKSPQVFLVSTFELHLYDFPLLQQTLERDLPEHQRDVLLFGICNIIKKKKEVFQAEITLYATLSAAVRTAPLGISSVFDSTLKAAVTGYVAGFGLDSPSLKRLAAITGVSYTDLCAVINSPLLTTLPSTAKIMRADNVCRFIPLFGSLLTAGFSFTISSRALQFFLSELADDAERLFQTHSEHLQRAH</sequence>
<evidence type="ECO:0000256" key="3">
    <source>
        <dbReference type="ARBA" id="ARBA00022801"/>
    </source>
</evidence>
<feature type="compositionally biased region" description="Polar residues" evidence="5">
    <location>
        <begin position="13"/>
        <end position="27"/>
    </location>
</feature>
<keyword evidence="4" id="KW-0342">GTP-binding</keyword>
<proteinExistence type="inferred from homology"/>
<dbReference type="Ensembl" id="ENSMZET00005018600.1">
    <property type="protein sequence ID" value="ENSMZEP00005018012.1"/>
    <property type="gene ID" value="ENSMZEG00005013539.1"/>
</dbReference>
<evidence type="ECO:0000256" key="2">
    <source>
        <dbReference type="ARBA" id="ARBA00022741"/>
    </source>
</evidence>
<keyword evidence="3" id="KW-0378">Hydrolase</keyword>
<dbReference type="SUPFAM" id="SSF52540">
    <property type="entry name" value="P-loop containing nucleoside triphosphate hydrolases"/>
    <property type="match status" value="1"/>
</dbReference>
<dbReference type="AlphaFoldDB" id="A0A3P9C7E0"/>
<dbReference type="InterPro" id="IPR007743">
    <property type="entry name" value="Immunity-related_GTPase-like"/>
</dbReference>
<reference evidence="7" key="2">
    <citation type="submission" date="2025-09" db="UniProtKB">
        <authorList>
            <consortium name="Ensembl"/>
        </authorList>
    </citation>
    <scope>IDENTIFICATION</scope>
</reference>
<dbReference type="GO" id="GO:0016020">
    <property type="term" value="C:membrane"/>
    <property type="evidence" value="ECO:0007669"/>
    <property type="project" value="InterPro"/>
</dbReference>
<evidence type="ECO:0000256" key="1">
    <source>
        <dbReference type="ARBA" id="ARBA00005429"/>
    </source>
</evidence>
<feature type="region of interest" description="Disordered" evidence="5">
    <location>
        <begin position="13"/>
        <end position="37"/>
    </location>
</feature>
<evidence type="ECO:0000313" key="7">
    <source>
        <dbReference type="Ensembl" id="ENSMZEP00005018012.1"/>
    </source>
</evidence>
<evidence type="ECO:0000256" key="4">
    <source>
        <dbReference type="ARBA" id="ARBA00023134"/>
    </source>
</evidence>